<evidence type="ECO:0000256" key="1">
    <source>
        <dbReference type="ARBA" id="ARBA00012452"/>
    </source>
</evidence>
<dbReference type="EMBL" id="WIXE01014620">
    <property type="protein sequence ID" value="KAK5974147.1"/>
    <property type="molecule type" value="Genomic_DNA"/>
</dbReference>
<dbReference type="GO" id="GO:0006749">
    <property type="term" value="P:glutathione metabolic process"/>
    <property type="evidence" value="ECO:0007669"/>
    <property type="project" value="TreeGrafter"/>
</dbReference>
<organism evidence="6 7">
    <name type="scientific">Trichostrongylus colubriformis</name>
    <name type="common">Black scour worm</name>
    <dbReference type="NCBI Taxonomy" id="6319"/>
    <lineage>
        <taxon>Eukaryota</taxon>
        <taxon>Metazoa</taxon>
        <taxon>Ecdysozoa</taxon>
        <taxon>Nematoda</taxon>
        <taxon>Chromadorea</taxon>
        <taxon>Rhabditida</taxon>
        <taxon>Rhabditina</taxon>
        <taxon>Rhabditomorpha</taxon>
        <taxon>Strongyloidea</taxon>
        <taxon>Trichostrongylidae</taxon>
        <taxon>Trichostrongylus</taxon>
    </lineage>
</organism>
<protein>
    <recommendedName>
        <fullName evidence="1">glutathione transferase</fullName>
        <ecNumber evidence="1">2.5.1.18</ecNumber>
    </recommendedName>
</protein>
<keyword evidence="2" id="KW-0808">Transferase</keyword>
<accession>A0AAN8ILX0</accession>
<sequence>MAQYKLTYFNGRGAAEIIRQLFVVAEKDYEDIRISGEDWPKHKAAMPFGQMPVLDVDGKKLGQSYSIARYLAKQFGTISLIH</sequence>
<dbReference type="EC" id="2.5.1.18" evidence="1"/>
<evidence type="ECO:0000256" key="2">
    <source>
        <dbReference type="ARBA" id="ARBA00022679"/>
    </source>
</evidence>
<proteinExistence type="inferred from homology"/>
<dbReference type="Gene3D" id="1.20.1050.130">
    <property type="match status" value="1"/>
</dbReference>
<dbReference type="SUPFAM" id="SSF52833">
    <property type="entry name" value="Thioredoxin-like"/>
    <property type="match status" value="1"/>
</dbReference>
<dbReference type="PROSITE" id="PS50404">
    <property type="entry name" value="GST_NTER"/>
    <property type="match status" value="1"/>
</dbReference>
<dbReference type="PANTHER" id="PTHR11571">
    <property type="entry name" value="GLUTATHIONE S-TRANSFERASE"/>
    <property type="match status" value="1"/>
</dbReference>
<dbReference type="GO" id="GO:0004364">
    <property type="term" value="F:glutathione transferase activity"/>
    <property type="evidence" value="ECO:0007669"/>
    <property type="project" value="UniProtKB-EC"/>
</dbReference>
<dbReference type="InterPro" id="IPR050213">
    <property type="entry name" value="GST_superfamily"/>
</dbReference>
<name>A0AAN8ILX0_TRICO</name>
<dbReference type="PANTHER" id="PTHR11571:SF224">
    <property type="entry name" value="HEMATOPOIETIC PROSTAGLANDIN D SYNTHASE"/>
    <property type="match status" value="1"/>
</dbReference>
<evidence type="ECO:0000313" key="7">
    <source>
        <dbReference type="Proteomes" id="UP001331761"/>
    </source>
</evidence>
<feature type="domain" description="GST N-terminal" evidence="5">
    <location>
        <begin position="2"/>
        <end position="79"/>
    </location>
</feature>
<comment type="similarity">
    <text evidence="3">Belongs to the GST superfamily. Sigma family.</text>
</comment>
<dbReference type="CDD" id="cd03039">
    <property type="entry name" value="GST_N_Sigma_like"/>
    <property type="match status" value="1"/>
</dbReference>
<comment type="caution">
    <text evidence="6">The sequence shown here is derived from an EMBL/GenBank/DDBJ whole genome shotgun (WGS) entry which is preliminary data.</text>
</comment>
<evidence type="ECO:0000313" key="6">
    <source>
        <dbReference type="EMBL" id="KAK5974147.1"/>
    </source>
</evidence>
<dbReference type="SFLD" id="SFLDS00019">
    <property type="entry name" value="Glutathione_Transferase_(cytos"/>
    <property type="match status" value="1"/>
</dbReference>
<dbReference type="AlphaFoldDB" id="A0AAN8ILX0"/>
<dbReference type="FunFam" id="3.40.30.10:FF:000258">
    <property type="entry name" value="Glutathione S-transferase"/>
    <property type="match status" value="1"/>
</dbReference>
<dbReference type="Proteomes" id="UP001331761">
    <property type="component" value="Unassembled WGS sequence"/>
</dbReference>
<dbReference type="Pfam" id="PF02798">
    <property type="entry name" value="GST_N"/>
    <property type="match status" value="1"/>
</dbReference>
<comment type="catalytic activity">
    <reaction evidence="4">
        <text>RX + glutathione = an S-substituted glutathione + a halide anion + H(+)</text>
        <dbReference type="Rhea" id="RHEA:16437"/>
        <dbReference type="ChEBI" id="CHEBI:15378"/>
        <dbReference type="ChEBI" id="CHEBI:16042"/>
        <dbReference type="ChEBI" id="CHEBI:17792"/>
        <dbReference type="ChEBI" id="CHEBI:57925"/>
        <dbReference type="ChEBI" id="CHEBI:90779"/>
        <dbReference type="EC" id="2.5.1.18"/>
    </reaction>
</comment>
<dbReference type="InterPro" id="IPR040079">
    <property type="entry name" value="Glutathione_S-Trfase"/>
</dbReference>
<dbReference type="InterPro" id="IPR036249">
    <property type="entry name" value="Thioredoxin-like_sf"/>
</dbReference>
<gene>
    <name evidence="6" type="ORF">GCK32_019193</name>
</gene>
<reference evidence="6 7" key="1">
    <citation type="submission" date="2019-10" db="EMBL/GenBank/DDBJ databases">
        <title>Assembly and Annotation for the nematode Trichostrongylus colubriformis.</title>
        <authorList>
            <person name="Martin J."/>
        </authorList>
    </citation>
    <scope>NUCLEOTIDE SEQUENCE [LARGE SCALE GENOMIC DNA]</scope>
    <source>
        <strain evidence="6">G859</strain>
        <tissue evidence="6">Whole worm</tissue>
    </source>
</reference>
<keyword evidence="7" id="KW-1185">Reference proteome</keyword>
<evidence type="ECO:0000256" key="3">
    <source>
        <dbReference type="ARBA" id="ARBA00038317"/>
    </source>
</evidence>
<evidence type="ECO:0000259" key="5">
    <source>
        <dbReference type="PROSITE" id="PS50404"/>
    </source>
</evidence>
<evidence type="ECO:0000256" key="4">
    <source>
        <dbReference type="ARBA" id="ARBA00047960"/>
    </source>
</evidence>
<dbReference type="InterPro" id="IPR004045">
    <property type="entry name" value="Glutathione_S-Trfase_N"/>
</dbReference>